<dbReference type="Proteomes" id="UP000643279">
    <property type="component" value="Unassembled WGS sequence"/>
</dbReference>
<organism evidence="1 2">
    <name type="scientific">Arthrobacter liuii</name>
    <dbReference type="NCBI Taxonomy" id="1476996"/>
    <lineage>
        <taxon>Bacteria</taxon>
        <taxon>Bacillati</taxon>
        <taxon>Actinomycetota</taxon>
        <taxon>Actinomycetes</taxon>
        <taxon>Micrococcales</taxon>
        <taxon>Micrococcaceae</taxon>
        <taxon>Arthrobacter</taxon>
    </lineage>
</organism>
<dbReference type="EMBL" id="BMFW01000025">
    <property type="protein sequence ID" value="GGI00121.1"/>
    <property type="molecule type" value="Genomic_DNA"/>
</dbReference>
<evidence type="ECO:0000313" key="2">
    <source>
        <dbReference type="Proteomes" id="UP000643279"/>
    </source>
</evidence>
<reference evidence="2" key="1">
    <citation type="journal article" date="2019" name="Int. J. Syst. Evol. Microbiol.">
        <title>The Global Catalogue of Microorganisms (GCM) 10K type strain sequencing project: providing services to taxonomists for standard genome sequencing and annotation.</title>
        <authorList>
            <consortium name="The Broad Institute Genomics Platform"/>
            <consortium name="The Broad Institute Genome Sequencing Center for Infectious Disease"/>
            <person name="Wu L."/>
            <person name="Ma J."/>
        </authorList>
    </citation>
    <scope>NUCLEOTIDE SEQUENCE [LARGE SCALE GENOMIC DNA]</scope>
    <source>
        <strain evidence="2">CGMCC 1.12778</strain>
    </source>
</reference>
<comment type="caution">
    <text evidence="1">The sequence shown here is derived from an EMBL/GenBank/DDBJ whole genome shotgun (WGS) entry which is preliminary data.</text>
</comment>
<protein>
    <recommendedName>
        <fullName evidence="3">DNA primase/nucleoside triphosphatase C-terminal domain-containing protein</fullName>
    </recommendedName>
</protein>
<proteinExistence type="predicted"/>
<name>A0ABQ2AYH8_9MICC</name>
<gene>
    <name evidence="1" type="ORF">GCM10007170_36530</name>
</gene>
<keyword evidence="2" id="KW-1185">Reference proteome</keyword>
<evidence type="ECO:0000313" key="1">
    <source>
        <dbReference type="EMBL" id="GGI00121.1"/>
    </source>
</evidence>
<accession>A0ABQ2AYH8</accession>
<evidence type="ECO:0008006" key="3">
    <source>
        <dbReference type="Google" id="ProtNLM"/>
    </source>
</evidence>
<sequence length="95" mass="10609">MRVFGRREHRAYRLHFDAFLSEAVSMDPGSDRGLDREELFGLYTSWCLLTGRAPQPETILWLALRDRGITPGRNTVAMTGPAARDYIVASAPSVA</sequence>